<protein>
    <submittedName>
        <fullName evidence="1">Uncharacterized protein</fullName>
    </submittedName>
</protein>
<reference evidence="1 2" key="1">
    <citation type="submission" date="2018-02" db="EMBL/GenBank/DDBJ databases">
        <title>The complete genome of two Bacillus pumilus strains from Cuatro Cienegas, Coahuila, Mexico.</title>
        <authorList>
            <person name="Zarza E."/>
            <person name="Alcaraz L.D."/>
            <person name="Aguilar-Salinas B."/>
            <person name="Islas A."/>
            <person name="Olmedo-Alvarez G."/>
        </authorList>
    </citation>
    <scope>NUCLEOTIDE SEQUENCE [LARGE SCALE GENOMIC DNA]</scope>
    <source>
        <strain evidence="1 2">145</strain>
    </source>
</reference>
<gene>
    <name evidence="1" type="ORF">C5695_05515</name>
</gene>
<evidence type="ECO:0000313" key="1">
    <source>
        <dbReference type="EMBL" id="AVM23313.1"/>
    </source>
</evidence>
<organism evidence="1 2">
    <name type="scientific">Bacillus pumilus</name>
    <name type="common">Bacillus mesentericus</name>
    <dbReference type="NCBI Taxonomy" id="1408"/>
    <lineage>
        <taxon>Bacteria</taxon>
        <taxon>Bacillati</taxon>
        <taxon>Bacillota</taxon>
        <taxon>Bacilli</taxon>
        <taxon>Bacillales</taxon>
        <taxon>Bacillaceae</taxon>
        <taxon>Bacillus</taxon>
    </lineage>
</organism>
<proteinExistence type="predicted"/>
<name>A0AAD0HLS2_BACPU</name>
<accession>A0AAD0HLS2</accession>
<dbReference type="AlphaFoldDB" id="A0AAD0HLS2"/>
<evidence type="ECO:0000313" key="2">
    <source>
        <dbReference type="Proteomes" id="UP000264960"/>
    </source>
</evidence>
<dbReference type="EMBL" id="CP027116">
    <property type="protein sequence ID" value="AVM23313.1"/>
    <property type="molecule type" value="Genomic_DNA"/>
</dbReference>
<dbReference type="Proteomes" id="UP000264960">
    <property type="component" value="Chromosome"/>
</dbReference>
<sequence>MILNFANGLQFAGELREIEKKQKLHGKVFGWKQGSALGLLGRLKNCWERFLLGRKLKLMERNLF</sequence>